<dbReference type="FunFam" id="2.40.30.170:FF:000010">
    <property type="entry name" value="Efflux RND transporter periplasmic adaptor subunit"/>
    <property type="match status" value="1"/>
</dbReference>
<dbReference type="GO" id="GO:0022857">
    <property type="term" value="F:transmembrane transporter activity"/>
    <property type="evidence" value="ECO:0007669"/>
    <property type="project" value="InterPro"/>
</dbReference>
<feature type="domain" description="CzcB-like C-terminal circularly permuted SH3-like" evidence="8">
    <location>
        <begin position="330"/>
        <end position="389"/>
    </location>
</feature>
<dbReference type="InterPro" id="IPR058790">
    <property type="entry name" value="BSH_CusB"/>
</dbReference>
<proteinExistence type="inferred from homology"/>
<dbReference type="PROSITE" id="PS51257">
    <property type="entry name" value="PROKAR_LIPOPROTEIN"/>
    <property type="match status" value="1"/>
</dbReference>
<organism evidence="9">
    <name type="scientific">hydrocarbon metagenome</name>
    <dbReference type="NCBI Taxonomy" id="938273"/>
    <lineage>
        <taxon>unclassified sequences</taxon>
        <taxon>metagenomes</taxon>
        <taxon>ecological metagenomes</taxon>
    </lineage>
</organism>
<feature type="domain" description="CusB-like barrel-sandwich hybrid" evidence="6">
    <location>
        <begin position="100"/>
        <end position="243"/>
    </location>
</feature>
<dbReference type="Gene3D" id="2.40.420.20">
    <property type="match status" value="1"/>
</dbReference>
<protein>
    <submittedName>
        <fullName evidence="9">Putative co/zn/cd efflux system membrane fusion protein</fullName>
    </submittedName>
</protein>
<feature type="transmembrane region" description="Helical" evidence="4">
    <location>
        <begin position="7"/>
        <end position="29"/>
    </location>
</feature>
<dbReference type="GO" id="GO:0060003">
    <property type="term" value="P:copper ion export"/>
    <property type="evidence" value="ECO:0007669"/>
    <property type="project" value="TreeGrafter"/>
</dbReference>
<evidence type="ECO:0000259" key="5">
    <source>
        <dbReference type="Pfam" id="PF25869"/>
    </source>
</evidence>
<keyword evidence="4" id="KW-1133">Transmembrane helix</keyword>
<evidence type="ECO:0000259" key="8">
    <source>
        <dbReference type="Pfam" id="PF25975"/>
    </source>
</evidence>
<keyword evidence="4" id="KW-0812">Transmembrane</keyword>
<dbReference type="GO" id="GO:0030288">
    <property type="term" value="C:outer membrane-bounded periplasmic space"/>
    <property type="evidence" value="ECO:0007669"/>
    <property type="project" value="TreeGrafter"/>
</dbReference>
<dbReference type="GO" id="GO:0016020">
    <property type="term" value="C:membrane"/>
    <property type="evidence" value="ECO:0007669"/>
    <property type="project" value="InterPro"/>
</dbReference>
<dbReference type="InterPro" id="IPR058792">
    <property type="entry name" value="Beta-barrel_RND_2"/>
</dbReference>
<dbReference type="Gene3D" id="2.40.50.100">
    <property type="match status" value="1"/>
</dbReference>
<dbReference type="EMBL" id="LNQE01000974">
    <property type="protein sequence ID" value="KUG22320.1"/>
    <property type="molecule type" value="Genomic_DNA"/>
</dbReference>
<dbReference type="Gene3D" id="6.10.140.730">
    <property type="match status" value="1"/>
</dbReference>
<evidence type="ECO:0000256" key="4">
    <source>
        <dbReference type="SAM" id="Phobius"/>
    </source>
</evidence>
<comment type="caution">
    <text evidence="9">The sequence shown here is derived from an EMBL/GenBank/DDBJ whole genome shotgun (WGS) entry which is preliminary data.</text>
</comment>
<dbReference type="Pfam" id="PF25975">
    <property type="entry name" value="CzcB_C"/>
    <property type="match status" value="1"/>
</dbReference>
<dbReference type="Pfam" id="PF25869">
    <property type="entry name" value="3HB_CusB"/>
    <property type="match status" value="1"/>
</dbReference>
<dbReference type="SUPFAM" id="SSF111369">
    <property type="entry name" value="HlyD-like secretion proteins"/>
    <property type="match status" value="1"/>
</dbReference>
<dbReference type="Pfam" id="PF25954">
    <property type="entry name" value="Beta-barrel_RND_2"/>
    <property type="match status" value="1"/>
</dbReference>
<dbReference type="PANTHER" id="PTHR30097">
    <property type="entry name" value="CATION EFFLUX SYSTEM PROTEIN CUSB"/>
    <property type="match status" value="1"/>
</dbReference>
<dbReference type="PANTHER" id="PTHR30097:SF15">
    <property type="entry name" value="CATION EFFLUX SYSTEM PROTEIN CUSB"/>
    <property type="match status" value="1"/>
</dbReference>
<comment type="similarity">
    <text evidence="1">Belongs to the membrane fusion protein (MFP) (TC 8.A.1) family.</text>
</comment>
<feature type="domain" description="CusB-like three alpha-helical bundle" evidence="5">
    <location>
        <begin position="178"/>
        <end position="207"/>
    </location>
</feature>
<keyword evidence="2" id="KW-0813">Transport</keyword>
<feature type="compositionally biased region" description="Polar residues" evidence="3">
    <location>
        <begin position="43"/>
        <end position="56"/>
    </location>
</feature>
<keyword evidence="4" id="KW-0472">Membrane</keyword>
<dbReference type="InterPro" id="IPR051909">
    <property type="entry name" value="MFP_Cation_Efflux"/>
</dbReference>
<dbReference type="InterPro" id="IPR058791">
    <property type="entry name" value="3HB_CusB"/>
</dbReference>
<feature type="domain" description="CusB-like beta-barrel" evidence="7">
    <location>
        <begin position="248"/>
        <end position="321"/>
    </location>
</feature>
<dbReference type="AlphaFoldDB" id="A0A0W8FN27"/>
<sequence>MKNSGYLIHLFNHFAVGCLVIIWSVQVIAQTHSHPTEPVKPLATQQNQPAVQSDQDVPQVEISSDQQKLIGVKTMKASVMPMKKIIRTVGRVEVDESRQATINAKTEGWIEKLYVNTTGSYISKGQKLAEIYSPELLATQQEFLTTLKWTKDAAVNNAGADKAGTSVSELNKMLARDAAATLDAARQRLLLWDVSPAQIRAIEETGKSFRTLTLYAPVSGYVTQKMVVAGMKIMPGEKMLDIADLSSLWVVADIYEYELPLVKVGNQATITLASLPGVELTSKIDYIYPDLSAQTRTAKVRLKLSNSNRQLKPQMFTNVEIKINLGSRLVIPESAVMDTGRAMVVYVDLGNGAFEPREIKAGIRADGYVEVLRGVKSGESVVAAANFLVDSEAQLKGIKPLPPR</sequence>
<evidence type="ECO:0000256" key="3">
    <source>
        <dbReference type="SAM" id="MobiDB-lite"/>
    </source>
</evidence>
<dbReference type="Gene3D" id="2.40.30.170">
    <property type="match status" value="1"/>
</dbReference>
<dbReference type="InterPro" id="IPR006143">
    <property type="entry name" value="RND_pump_MFP"/>
</dbReference>
<accession>A0A0W8FN27</accession>
<dbReference type="Pfam" id="PF25919">
    <property type="entry name" value="BSH_CusB"/>
    <property type="match status" value="1"/>
</dbReference>
<gene>
    <name evidence="9" type="ORF">ASZ90_007859</name>
</gene>
<reference evidence="9" key="1">
    <citation type="journal article" date="2015" name="Proc. Natl. Acad. Sci. U.S.A.">
        <title>Networks of energetic and metabolic interactions define dynamics in microbial communities.</title>
        <authorList>
            <person name="Embree M."/>
            <person name="Liu J.K."/>
            <person name="Al-Bassam M.M."/>
            <person name="Zengler K."/>
        </authorList>
    </citation>
    <scope>NUCLEOTIDE SEQUENCE</scope>
</reference>
<evidence type="ECO:0000256" key="1">
    <source>
        <dbReference type="ARBA" id="ARBA00009477"/>
    </source>
</evidence>
<evidence type="ECO:0000256" key="2">
    <source>
        <dbReference type="ARBA" id="ARBA00022448"/>
    </source>
</evidence>
<dbReference type="NCBIfam" id="TIGR01730">
    <property type="entry name" value="RND_mfp"/>
    <property type="match status" value="1"/>
</dbReference>
<feature type="region of interest" description="Disordered" evidence="3">
    <location>
        <begin position="36"/>
        <end position="56"/>
    </location>
</feature>
<dbReference type="InterPro" id="IPR058649">
    <property type="entry name" value="CzcB_C"/>
</dbReference>
<dbReference type="GO" id="GO:0015679">
    <property type="term" value="P:plasma membrane copper ion transport"/>
    <property type="evidence" value="ECO:0007669"/>
    <property type="project" value="TreeGrafter"/>
</dbReference>
<dbReference type="GO" id="GO:0046914">
    <property type="term" value="F:transition metal ion binding"/>
    <property type="evidence" value="ECO:0007669"/>
    <property type="project" value="TreeGrafter"/>
</dbReference>
<evidence type="ECO:0000259" key="7">
    <source>
        <dbReference type="Pfam" id="PF25954"/>
    </source>
</evidence>
<evidence type="ECO:0000259" key="6">
    <source>
        <dbReference type="Pfam" id="PF25919"/>
    </source>
</evidence>
<name>A0A0W8FN27_9ZZZZ</name>
<evidence type="ECO:0000313" key="9">
    <source>
        <dbReference type="EMBL" id="KUG22320.1"/>
    </source>
</evidence>